<organism evidence="1">
    <name type="scientific">marine sediment metagenome</name>
    <dbReference type="NCBI Taxonomy" id="412755"/>
    <lineage>
        <taxon>unclassified sequences</taxon>
        <taxon>metagenomes</taxon>
        <taxon>ecological metagenomes</taxon>
    </lineage>
</organism>
<name>A0A0F9FWV4_9ZZZZ</name>
<comment type="caution">
    <text evidence="1">The sequence shown here is derived from an EMBL/GenBank/DDBJ whole genome shotgun (WGS) entry which is preliminary data.</text>
</comment>
<evidence type="ECO:0000313" key="1">
    <source>
        <dbReference type="EMBL" id="KKL55652.1"/>
    </source>
</evidence>
<gene>
    <name evidence="1" type="ORF">LCGC14_2253280</name>
</gene>
<accession>A0A0F9FWV4</accession>
<reference evidence="1" key="1">
    <citation type="journal article" date="2015" name="Nature">
        <title>Complex archaea that bridge the gap between prokaryotes and eukaryotes.</title>
        <authorList>
            <person name="Spang A."/>
            <person name="Saw J.H."/>
            <person name="Jorgensen S.L."/>
            <person name="Zaremba-Niedzwiedzka K."/>
            <person name="Martijn J."/>
            <person name="Lind A.E."/>
            <person name="van Eijk R."/>
            <person name="Schleper C."/>
            <person name="Guy L."/>
            <person name="Ettema T.J."/>
        </authorList>
    </citation>
    <scope>NUCLEOTIDE SEQUENCE</scope>
</reference>
<protein>
    <submittedName>
        <fullName evidence="1">Uncharacterized protein</fullName>
    </submittedName>
</protein>
<sequence length="76" mass="9131">MKTKIPECPKHKKPMTLIEEGLILKLYRCNEEECKESRDIVCLIMQGQKIYLKKQKETEAKIKSRNIKNLYKEELY</sequence>
<proteinExistence type="predicted"/>
<dbReference type="EMBL" id="LAZR01030764">
    <property type="protein sequence ID" value="KKL55652.1"/>
    <property type="molecule type" value="Genomic_DNA"/>
</dbReference>
<dbReference type="AlphaFoldDB" id="A0A0F9FWV4"/>